<protein>
    <submittedName>
        <fullName evidence="2">Uncharacterized protein</fullName>
    </submittedName>
</protein>
<comment type="caution">
    <text evidence="2">The sequence shown here is derived from an EMBL/GenBank/DDBJ whole genome shotgun (WGS) entry which is preliminary data.</text>
</comment>
<name>A0A2T5U4E9_9SPHN</name>
<evidence type="ECO:0000256" key="1">
    <source>
        <dbReference type="SAM" id="SignalP"/>
    </source>
</evidence>
<dbReference type="EMBL" id="QAYE01000005">
    <property type="protein sequence ID" value="PTW46382.1"/>
    <property type="molecule type" value="Genomic_DNA"/>
</dbReference>
<organism evidence="2 3">
    <name type="scientific">Sphingomonas faeni</name>
    <dbReference type="NCBI Taxonomy" id="185950"/>
    <lineage>
        <taxon>Bacteria</taxon>
        <taxon>Pseudomonadati</taxon>
        <taxon>Pseudomonadota</taxon>
        <taxon>Alphaproteobacteria</taxon>
        <taxon>Sphingomonadales</taxon>
        <taxon>Sphingomonadaceae</taxon>
        <taxon>Sphingomonas</taxon>
    </lineage>
</organism>
<accession>A0A2T5U4E9</accession>
<evidence type="ECO:0000313" key="2">
    <source>
        <dbReference type="EMBL" id="PTW46382.1"/>
    </source>
</evidence>
<dbReference type="RefSeq" id="WP_107954450.1">
    <property type="nucleotide sequence ID" value="NZ_QAYE01000005.1"/>
</dbReference>
<gene>
    <name evidence="2" type="ORF">C8J25_105162</name>
</gene>
<evidence type="ECO:0000313" key="3">
    <source>
        <dbReference type="Proteomes" id="UP000244013"/>
    </source>
</evidence>
<feature type="chain" id="PRO_5015523934" evidence="1">
    <location>
        <begin position="26"/>
        <end position="236"/>
    </location>
</feature>
<dbReference type="AlphaFoldDB" id="A0A2T5U4E9"/>
<sequence>MKVLRTALALCVASSGLAVAQSASAQFFLQSRDFSGAAVTGEESDLGQALPGATSAEMRAALVWHMRAALNVAALQCQFEPTLLTVPNYNSILADHGEELKGAFDTLTKYFLRVNKAAGPRAGQGALDQFGTRTYSSFATVAAQYGFCQTAGSIGRDAVFAPRGHFFEVALARSRELRNSLIPWGEQRFPRYIGRERGAPMMIRLDPICWNKKGEWVVKKCGAQNWPPVGMGMATR</sequence>
<dbReference type="Proteomes" id="UP000244013">
    <property type="component" value="Unassembled WGS sequence"/>
</dbReference>
<proteinExistence type="predicted"/>
<dbReference type="OrthoDB" id="7467144at2"/>
<reference evidence="2 3" key="1">
    <citation type="submission" date="2018-04" db="EMBL/GenBank/DDBJ databases">
        <title>Genomic Encyclopedia of Type Strains, Phase III (KMG-III): the genomes of soil and plant-associated and newly described type strains.</title>
        <authorList>
            <person name="Whitman W."/>
        </authorList>
    </citation>
    <scope>NUCLEOTIDE SEQUENCE [LARGE SCALE GENOMIC DNA]</scope>
    <source>
        <strain evidence="2 3">MA-olki</strain>
    </source>
</reference>
<feature type="signal peptide" evidence="1">
    <location>
        <begin position="1"/>
        <end position="25"/>
    </location>
</feature>
<keyword evidence="1" id="KW-0732">Signal</keyword>
<dbReference type="GeneID" id="91006217"/>